<organism evidence="5 6">
    <name type="scientific">Banduia mediterranea</name>
    <dbReference type="NCBI Taxonomy" id="3075609"/>
    <lineage>
        <taxon>Bacteria</taxon>
        <taxon>Pseudomonadati</taxon>
        <taxon>Pseudomonadota</taxon>
        <taxon>Gammaproteobacteria</taxon>
        <taxon>Nevskiales</taxon>
        <taxon>Algiphilaceae</taxon>
        <taxon>Banduia</taxon>
    </lineage>
</organism>
<keyword evidence="2 3" id="KW-0808">Transferase</keyword>
<sequence>MIAVIGGTGMNQWPGLLIDESRGIDTPYGTPSGPLHLGRWNDQPLIFFARHGEGHKIPPHAINYRANLWALYSVGVRSVISISAVGGIHESMGPAQLAVPDDLIDYSWGRKHSYSDGPPDALKHVEFSDPYTPRLRAILLRAAADAGIELMDGGVMAVTQGPRLETPAEVRRLRRDGCDMIGMTGMPEAGLARELGLEYASLAVSVNWAAGLDEGEIHAQIEQSVTHGMARVRQILALALPVLSAEAP</sequence>
<dbReference type="GO" id="GO:0016757">
    <property type="term" value="F:glycosyltransferase activity"/>
    <property type="evidence" value="ECO:0007669"/>
    <property type="project" value="UniProtKB-KW"/>
</dbReference>
<keyword evidence="6" id="KW-1185">Reference proteome</keyword>
<feature type="binding site" evidence="3">
    <location>
        <begin position="50"/>
        <end position="51"/>
    </location>
    <ligand>
        <name>phosphate</name>
        <dbReference type="ChEBI" id="CHEBI:43474"/>
    </ligand>
</feature>
<dbReference type="Pfam" id="PF01048">
    <property type="entry name" value="PNP_UDP_1"/>
    <property type="match status" value="1"/>
</dbReference>
<feature type="binding site" evidence="3">
    <location>
        <begin position="83"/>
        <end position="84"/>
    </location>
    <ligand>
        <name>phosphate</name>
        <dbReference type="ChEBI" id="CHEBI:43474"/>
    </ligand>
</feature>
<dbReference type="HAMAP" id="MF_01963">
    <property type="entry name" value="MTAP"/>
    <property type="match status" value="1"/>
</dbReference>
<dbReference type="PANTHER" id="PTHR42679">
    <property type="entry name" value="S-METHYL-5'-THIOADENOSINE PHOSPHORYLASE"/>
    <property type="match status" value="1"/>
</dbReference>
<protein>
    <recommendedName>
        <fullName evidence="3">Probable 6-oxopurine nucleoside phosphorylase</fullName>
        <ecNumber evidence="3">2.4.2.1</ecNumber>
    </recommendedName>
    <alternativeName>
        <fullName evidence="3">Purine nucleoside phosphorylase</fullName>
        <shortName evidence="3">PNP</shortName>
    </alternativeName>
</protein>
<keyword evidence="3" id="KW-0660">Purine salvage</keyword>
<gene>
    <name evidence="5" type="ORF">RM530_07265</name>
</gene>
<dbReference type="PROSITE" id="PS01240">
    <property type="entry name" value="PNP_MTAP_2"/>
    <property type="match status" value="1"/>
</dbReference>
<dbReference type="Proteomes" id="UP001254608">
    <property type="component" value="Unassembled WGS sequence"/>
</dbReference>
<evidence type="ECO:0000256" key="2">
    <source>
        <dbReference type="ARBA" id="ARBA00022679"/>
    </source>
</evidence>
<dbReference type="InterPro" id="IPR000845">
    <property type="entry name" value="Nucleoside_phosphorylase_d"/>
</dbReference>
<keyword evidence="1 3" id="KW-0328">Glycosyltransferase</keyword>
<dbReference type="PANTHER" id="PTHR42679:SF2">
    <property type="entry name" value="S-METHYL-5'-THIOADENOSINE PHOSPHORYLASE"/>
    <property type="match status" value="1"/>
</dbReference>
<dbReference type="SUPFAM" id="SSF53167">
    <property type="entry name" value="Purine and uridine phosphorylases"/>
    <property type="match status" value="1"/>
</dbReference>
<dbReference type="CDD" id="cd09010">
    <property type="entry name" value="MTAP_SsMTAPII_like_MTIP"/>
    <property type="match status" value="1"/>
</dbReference>
<evidence type="ECO:0000256" key="3">
    <source>
        <dbReference type="HAMAP-Rule" id="MF_01963"/>
    </source>
</evidence>
<name>A0ABU2WH09_9GAMM</name>
<feature type="site" description="Important for substrate specificity" evidence="3">
    <location>
        <position position="218"/>
    </location>
</feature>
<feature type="site" description="Important for substrate specificity" evidence="3">
    <location>
        <position position="165"/>
    </location>
</feature>
<dbReference type="Gene3D" id="3.40.50.1580">
    <property type="entry name" value="Nucleoside phosphorylase domain"/>
    <property type="match status" value="1"/>
</dbReference>
<feature type="binding site" evidence="3">
    <location>
        <position position="183"/>
    </location>
    <ligand>
        <name>substrate</name>
    </ligand>
</feature>
<comment type="catalytic activity">
    <reaction evidence="3">
        <text>a purine D-ribonucleoside + phosphate = a purine nucleobase + alpha-D-ribose 1-phosphate</text>
        <dbReference type="Rhea" id="RHEA:19805"/>
        <dbReference type="ChEBI" id="CHEBI:26386"/>
        <dbReference type="ChEBI" id="CHEBI:43474"/>
        <dbReference type="ChEBI" id="CHEBI:57720"/>
        <dbReference type="ChEBI" id="CHEBI:142355"/>
        <dbReference type="EC" id="2.4.2.1"/>
    </reaction>
</comment>
<feature type="binding site" evidence="3">
    <location>
        <position position="8"/>
    </location>
    <ligand>
        <name>phosphate</name>
        <dbReference type="ChEBI" id="CHEBI:43474"/>
    </ligand>
</feature>
<feature type="binding site" evidence="3">
    <location>
        <position position="184"/>
    </location>
    <ligand>
        <name>phosphate</name>
        <dbReference type="ChEBI" id="CHEBI:43474"/>
    </ligand>
</feature>
<dbReference type="EC" id="2.4.2.1" evidence="3"/>
<evidence type="ECO:0000259" key="4">
    <source>
        <dbReference type="Pfam" id="PF01048"/>
    </source>
</evidence>
<comment type="pathway">
    <text evidence="3">Purine metabolism; purine nucleoside salvage.</text>
</comment>
<proteinExistence type="inferred from homology"/>
<evidence type="ECO:0000313" key="6">
    <source>
        <dbReference type="Proteomes" id="UP001254608"/>
    </source>
</evidence>
<comment type="subunit">
    <text evidence="3">Homohexamer. Dimer of a homotrimer.</text>
</comment>
<feature type="domain" description="Nucleoside phosphorylase" evidence="4">
    <location>
        <begin position="2"/>
        <end position="237"/>
    </location>
</feature>
<evidence type="ECO:0000313" key="5">
    <source>
        <dbReference type="EMBL" id="MDT0497163.1"/>
    </source>
</evidence>
<dbReference type="EMBL" id="JAVRIC010000007">
    <property type="protein sequence ID" value="MDT0497163.1"/>
    <property type="molecule type" value="Genomic_DNA"/>
</dbReference>
<dbReference type="InterPro" id="IPR010044">
    <property type="entry name" value="MTAP"/>
</dbReference>
<accession>A0ABU2WH09</accession>
<dbReference type="InterPro" id="IPR035994">
    <property type="entry name" value="Nucleoside_phosphorylase_sf"/>
</dbReference>
<comment type="similarity">
    <text evidence="3">Belongs to the PNP/MTAP phosphorylase family. MTAP subfamily.</text>
</comment>
<comment type="function">
    <text evidence="3">Purine nucleoside phosphorylase which is highly specific for 6-oxopurine nucleosides. Cleaves guanosine or inosine to respective bases and sugar-1-phosphate molecules. Involved in purine salvage.</text>
</comment>
<comment type="miscellaneous">
    <text evidence="3">Although this enzyme belongs to the family of MTA phosphorylases based on sequence homology, it has been shown that conserved amino acid substitutions in the substrate binding pocket convert the substrate specificity of this enzyme from 6-aminopurines to 6-oxopurines.</text>
</comment>
<feature type="binding site" evidence="3">
    <location>
        <begin position="207"/>
        <end position="209"/>
    </location>
    <ligand>
        <name>substrate</name>
    </ligand>
</feature>
<comment type="caution">
    <text evidence="5">The sequence shown here is derived from an EMBL/GenBank/DDBJ whole genome shotgun (WGS) entry which is preliminary data.</text>
</comment>
<reference evidence="5 6" key="1">
    <citation type="submission" date="2023-09" db="EMBL/GenBank/DDBJ databases">
        <authorList>
            <person name="Rey-Velasco X."/>
        </authorList>
    </citation>
    <scope>NUCLEOTIDE SEQUENCE [LARGE SCALE GENOMIC DNA]</scope>
    <source>
        <strain evidence="5 6">W345</strain>
    </source>
</reference>
<dbReference type="RefSeq" id="WP_311364555.1">
    <property type="nucleotide sequence ID" value="NZ_JAVRIC010000007.1"/>
</dbReference>
<evidence type="ECO:0000256" key="1">
    <source>
        <dbReference type="ARBA" id="ARBA00022676"/>
    </source>
</evidence>
<dbReference type="NCBIfam" id="NF006599">
    <property type="entry name" value="PRK09136.1"/>
    <property type="match status" value="1"/>
</dbReference>
<dbReference type="InterPro" id="IPR018099">
    <property type="entry name" value="Purine_phosphorylase-2_CS"/>
</dbReference>